<dbReference type="OrthoDB" id="6500128at2759"/>
<evidence type="ECO:0000256" key="2">
    <source>
        <dbReference type="ARBA" id="ARBA00007556"/>
    </source>
</evidence>
<dbReference type="PANTHER" id="PTHR30188">
    <property type="entry name" value="ABC TRANSPORTER PERMEASE PROTEIN-RELATED"/>
    <property type="match status" value="1"/>
</dbReference>
<evidence type="ECO:0000256" key="4">
    <source>
        <dbReference type="ARBA" id="ARBA00022692"/>
    </source>
</evidence>
<dbReference type="AlphaFoldDB" id="A0A830H894"/>
<dbReference type="InterPro" id="IPR030802">
    <property type="entry name" value="Permease_MalE"/>
</dbReference>
<evidence type="ECO:0000313" key="9">
    <source>
        <dbReference type="EMBL" id="GHP02553.1"/>
    </source>
</evidence>
<feature type="transmembrane region" description="Helical" evidence="7">
    <location>
        <begin position="171"/>
        <end position="193"/>
    </location>
</feature>
<feature type="region of interest" description="Disordered" evidence="8">
    <location>
        <begin position="14"/>
        <end position="40"/>
    </location>
</feature>
<keyword evidence="10" id="KW-1185">Reference proteome</keyword>
<feature type="transmembrane region" description="Helical" evidence="7">
    <location>
        <begin position="140"/>
        <end position="159"/>
    </location>
</feature>
<dbReference type="GO" id="GO:0005548">
    <property type="term" value="F:phospholipid transporter activity"/>
    <property type="evidence" value="ECO:0007669"/>
    <property type="project" value="TreeGrafter"/>
</dbReference>
<feature type="transmembrane region" description="Helical" evidence="7">
    <location>
        <begin position="322"/>
        <end position="344"/>
    </location>
</feature>
<evidence type="ECO:0000256" key="8">
    <source>
        <dbReference type="SAM" id="MobiDB-lite"/>
    </source>
</evidence>
<gene>
    <name evidence="9" type="ORF">PPROV_000130900</name>
</gene>
<proteinExistence type="inferred from homology"/>
<dbReference type="InterPro" id="IPR003453">
    <property type="entry name" value="ABC_MlaE_roteobac"/>
</dbReference>
<comment type="caution">
    <text evidence="9">The sequence shown here is derived from an EMBL/GenBank/DDBJ whole genome shotgun (WGS) entry which is preliminary data.</text>
</comment>
<dbReference type="Pfam" id="PF02405">
    <property type="entry name" value="MlaE"/>
    <property type="match status" value="1"/>
</dbReference>
<comment type="subcellular location">
    <subcellularLocation>
        <location evidence="1">Membrane</location>
        <topology evidence="1">Multi-pass membrane protein</topology>
    </subcellularLocation>
</comment>
<keyword evidence="4 7" id="KW-0812">Transmembrane</keyword>
<feature type="transmembrane region" description="Helical" evidence="7">
    <location>
        <begin position="232"/>
        <end position="257"/>
    </location>
</feature>
<keyword evidence="5 7" id="KW-1133">Transmembrane helix</keyword>
<evidence type="ECO:0000256" key="1">
    <source>
        <dbReference type="ARBA" id="ARBA00004141"/>
    </source>
</evidence>
<reference evidence="9" key="1">
    <citation type="submission" date="2020-10" db="EMBL/GenBank/DDBJ databases">
        <title>Unveiling of a novel bifunctional photoreceptor, Dualchrome1, isolated from a cosmopolitan green alga.</title>
        <authorList>
            <person name="Suzuki S."/>
            <person name="Kawachi M."/>
        </authorList>
    </citation>
    <scope>NUCLEOTIDE SEQUENCE</scope>
    <source>
        <strain evidence="9">NIES 2893</strain>
    </source>
</reference>
<sequence length="356" mass="37903">MSVAGNSVRLSAPRYSARLSSRDRHSFPSSRTRPAHPHEGWVRDVASGSASSAQWKGLPTSRGPSPCRYARRMLIGAADVAEVAAPPPEPAPPQRELPPWLWRALSALILFGKVVVRVCTGRIHTKNTVEQLSIVGPRSLFVSLLTSSFVGMVFTIQFVREFMRLGLTRSVGGVIALALCRELTPAITAVIFAGRVGSAFAAELGTMQVSEQTDSLRVLRTDPVDYLIVPRVLACVIALPVVTILCFTVGIGASVLLAELLYDVSANQILDSAAQALAPWDIISMELKAAVFGILVAIISCAFGVTTRGGAKGVGLSTTNSVVCSLVSIFIVDFFLSFLFFQGLGDSLKSCMPNGG</sequence>
<dbReference type="PANTHER" id="PTHR30188:SF4">
    <property type="entry name" value="PROTEIN TRIGALACTOSYLDIACYLGLYCEROL 1, CHLOROPLASTIC"/>
    <property type="match status" value="1"/>
</dbReference>
<organism evidence="9 10">
    <name type="scientific">Pycnococcus provasolii</name>
    <dbReference type="NCBI Taxonomy" id="41880"/>
    <lineage>
        <taxon>Eukaryota</taxon>
        <taxon>Viridiplantae</taxon>
        <taxon>Chlorophyta</taxon>
        <taxon>Pseudoscourfieldiophyceae</taxon>
        <taxon>Pseudoscourfieldiales</taxon>
        <taxon>Pycnococcaceae</taxon>
        <taxon>Pycnococcus</taxon>
    </lineage>
</organism>
<dbReference type="EMBL" id="BNJQ01000003">
    <property type="protein sequence ID" value="GHP02553.1"/>
    <property type="molecule type" value="Genomic_DNA"/>
</dbReference>
<dbReference type="Proteomes" id="UP000660262">
    <property type="component" value="Unassembled WGS sequence"/>
</dbReference>
<evidence type="ECO:0000256" key="5">
    <source>
        <dbReference type="ARBA" id="ARBA00022989"/>
    </source>
</evidence>
<feature type="transmembrane region" description="Helical" evidence="7">
    <location>
        <begin position="100"/>
        <end position="119"/>
    </location>
</feature>
<evidence type="ECO:0000256" key="3">
    <source>
        <dbReference type="ARBA" id="ARBA00022448"/>
    </source>
</evidence>
<dbReference type="GO" id="GO:0043190">
    <property type="term" value="C:ATP-binding cassette (ABC) transporter complex"/>
    <property type="evidence" value="ECO:0007669"/>
    <property type="project" value="InterPro"/>
</dbReference>
<feature type="transmembrane region" description="Helical" evidence="7">
    <location>
        <begin position="289"/>
        <end position="310"/>
    </location>
</feature>
<evidence type="ECO:0000256" key="7">
    <source>
        <dbReference type="RuleBase" id="RU362044"/>
    </source>
</evidence>
<evidence type="ECO:0000256" key="6">
    <source>
        <dbReference type="ARBA" id="ARBA00023136"/>
    </source>
</evidence>
<name>A0A830H894_9CHLO</name>
<protein>
    <submittedName>
        <fullName evidence="9">Protein TRIGALACTOSYLDIACYLGLYCEROL 1, chloroplastic</fullName>
    </submittedName>
</protein>
<accession>A0A830H894</accession>
<dbReference type="NCBIfam" id="TIGR00056">
    <property type="entry name" value="MlaE family lipid ABC transporter permease subunit"/>
    <property type="match status" value="1"/>
</dbReference>
<evidence type="ECO:0000313" key="10">
    <source>
        <dbReference type="Proteomes" id="UP000660262"/>
    </source>
</evidence>
<keyword evidence="6 7" id="KW-0472">Membrane</keyword>
<comment type="similarity">
    <text evidence="2 7">Belongs to the MlaE permease family.</text>
</comment>
<keyword evidence="3" id="KW-0813">Transport</keyword>